<gene>
    <name evidence="2" type="ORF">WH47_08129</name>
</gene>
<dbReference type="PANTHER" id="PTHR46306:SF1">
    <property type="entry name" value="BTB_POZ DOMAIN-CONTAINING PROTEIN 9"/>
    <property type="match status" value="1"/>
</dbReference>
<dbReference type="InterPro" id="IPR011333">
    <property type="entry name" value="SKP1/BTB/POZ_sf"/>
</dbReference>
<dbReference type="InterPro" id="IPR000210">
    <property type="entry name" value="BTB/POZ_dom"/>
</dbReference>
<dbReference type="InterPro" id="IPR052407">
    <property type="entry name" value="BTB_POZ_domain_cont_9"/>
</dbReference>
<dbReference type="SMART" id="SM00225">
    <property type="entry name" value="BTB"/>
    <property type="match status" value="1"/>
</dbReference>
<evidence type="ECO:0000259" key="1">
    <source>
        <dbReference type="PROSITE" id="PS50097"/>
    </source>
</evidence>
<dbReference type="SMART" id="SM00875">
    <property type="entry name" value="BACK"/>
    <property type="match status" value="1"/>
</dbReference>
<dbReference type="Pfam" id="PF00651">
    <property type="entry name" value="BTB"/>
    <property type="match status" value="1"/>
</dbReference>
<dbReference type="Pfam" id="PF07707">
    <property type="entry name" value="BACK"/>
    <property type="match status" value="1"/>
</dbReference>
<dbReference type="InterPro" id="IPR011705">
    <property type="entry name" value="BACK"/>
</dbReference>
<dbReference type="OrthoDB" id="9997739at2759"/>
<evidence type="ECO:0000313" key="2">
    <source>
        <dbReference type="EMBL" id="KOC60139.1"/>
    </source>
</evidence>
<feature type="domain" description="BTB" evidence="1">
    <location>
        <begin position="32"/>
        <end position="99"/>
    </location>
</feature>
<keyword evidence="3" id="KW-1185">Reference proteome</keyword>
<dbReference type="Gene3D" id="1.25.40.420">
    <property type="match status" value="1"/>
</dbReference>
<name>A0A0L7QNJ3_9HYME</name>
<sequence>MSSYSSHVVGDINHISTFSDNIGALYFSNDYSDVTLIVNGQRFNSHKIILAARSQYFRALLFGDSKESTQCEIKLKDANLDGFKGVLEYIYTGQISLTNQRKEVILDILRLAHLYGFSELEDSISNYFRQILDVENVCLIFNAALLYQQEFLTKVCRIYLGVHTYNIIRHESFLHLSAGALNELVSKDSFYAPEIDIFLALQAWIKVNPNADGQNVLDKVRLSLISTMDLLNVVQPTGLVSPEAILSAIAARTQLHDSDLNYCRLIDTNITRPIHGAQVLQGEIHNFLLHKDTTSYLWDMKQGYIKHTITKSQEHGIVVKLGIQSIINHVKMLLWDCMCFCSYYTEVSMEQKNWIQIIDHTEYFCHSWQVLYFEPRVVVYIRIVGTNASVPNISRVKSLSHYY</sequence>
<protein>
    <submittedName>
        <fullName evidence="2">BTB/POZ domain-containing protein 9</fullName>
    </submittedName>
</protein>
<dbReference type="GO" id="GO:0005737">
    <property type="term" value="C:cytoplasm"/>
    <property type="evidence" value="ECO:0007669"/>
    <property type="project" value="TreeGrafter"/>
</dbReference>
<dbReference type="Proteomes" id="UP000053825">
    <property type="component" value="Unassembled WGS sequence"/>
</dbReference>
<dbReference type="PANTHER" id="PTHR46306">
    <property type="entry name" value="BTB/POZ DOMAIN-CONTAINING PROTEIN 9"/>
    <property type="match status" value="1"/>
</dbReference>
<dbReference type="EMBL" id="KQ414855">
    <property type="protein sequence ID" value="KOC60139.1"/>
    <property type="molecule type" value="Genomic_DNA"/>
</dbReference>
<organism evidence="2 3">
    <name type="scientific">Habropoda laboriosa</name>
    <dbReference type="NCBI Taxonomy" id="597456"/>
    <lineage>
        <taxon>Eukaryota</taxon>
        <taxon>Metazoa</taxon>
        <taxon>Ecdysozoa</taxon>
        <taxon>Arthropoda</taxon>
        <taxon>Hexapoda</taxon>
        <taxon>Insecta</taxon>
        <taxon>Pterygota</taxon>
        <taxon>Neoptera</taxon>
        <taxon>Endopterygota</taxon>
        <taxon>Hymenoptera</taxon>
        <taxon>Apocrita</taxon>
        <taxon>Aculeata</taxon>
        <taxon>Apoidea</taxon>
        <taxon>Anthophila</taxon>
        <taxon>Apidae</taxon>
        <taxon>Habropoda</taxon>
    </lineage>
</organism>
<reference evidence="2 3" key="1">
    <citation type="submission" date="2015-07" db="EMBL/GenBank/DDBJ databases">
        <title>The genome of Habropoda laboriosa.</title>
        <authorList>
            <person name="Pan H."/>
            <person name="Kapheim K."/>
        </authorList>
    </citation>
    <scope>NUCLEOTIDE SEQUENCE [LARGE SCALE GENOMIC DNA]</scope>
    <source>
        <strain evidence="2">0110345459</strain>
    </source>
</reference>
<dbReference type="GO" id="GO:0008344">
    <property type="term" value="P:adult locomotory behavior"/>
    <property type="evidence" value="ECO:0007669"/>
    <property type="project" value="TreeGrafter"/>
</dbReference>
<proteinExistence type="predicted"/>
<dbReference type="AlphaFoldDB" id="A0A0L7QNJ3"/>
<dbReference type="SUPFAM" id="SSF54695">
    <property type="entry name" value="POZ domain"/>
    <property type="match status" value="1"/>
</dbReference>
<dbReference type="GO" id="GO:0048512">
    <property type="term" value="P:circadian behavior"/>
    <property type="evidence" value="ECO:0007669"/>
    <property type="project" value="TreeGrafter"/>
</dbReference>
<dbReference type="PROSITE" id="PS50097">
    <property type="entry name" value="BTB"/>
    <property type="match status" value="1"/>
</dbReference>
<evidence type="ECO:0000313" key="3">
    <source>
        <dbReference type="Proteomes" id="UP000053825"/>
    </source>
</evidence>
<accession>A0A0L7QNJ3</accession>
<dbReference type="Gene3D" id="3.30.710.10">
    <property type="entry name" value="Potassium Channel Kv1.1, Chain A"/>
    <property type="match status" value="1"/>
</dbReference>
<dbReference type="GO" id="GO:0050804">
    <property type="term" value="P:modulation of chemical synaptic transmission"/>
    <property type="evidence" value="ECO:0007669"/>
    <property type="project" value="TreeGrafter"/>
</dbReference>
<dbReference type="STRING" id="597456.A0A0L7QNJ3"/>